<dbReference type="InterPro" id="IPR014710">
    <property type="entry name" value="RmlC-like_jellyroll"/>
</dbReference>
<proteinExistence type="predicted"/>
<dbReference type="Gene3D" id="2.60.120.10">
    <property type="entry name" value="Jelly Rolls"/>
    <property type="match status" value="1"/>
</dbReference>
<dbReference type="SUPFAM" id="SSF51206">
    <property type="entry name" value="cAMP-binding domain-like"/>
    <property type="match status" value="1"/>
</dbReference>
<dbReference type="InterPro" id="IPR018490">
    <property type="entry name" value="cNMP-bd_dom_sf"/>
</dbReference>
<comment type="caution">
    <text evidence="2">The sequence shown here is derived from an EMBL/GenBank/DDBJ whole genome shotgun (WGS) entry which is preliminary data.</text>
</comment>
<dbReference type="InterPro" id="IPR000595">
    <property type="entry name" value="cNMP-bd_dom"/>
</dbReference>
<evidence type="ECO:0000259" key="1">
    <source>
        <dbReference type="PROSITE" id="PS50042"/>
    </source>
</evidence>
<reference evidence="2" key="1">
    <citation type="journal article" date="2015" name="Nature">
        <title>Complex archaea that bridge the gap between prokaryotes and eukaryotes.</title>
        <authorList>
            <person name="Spang A."/>
            <person name="Saw J.H."/>
            <person name="Jorgensen S.L."/>
            <person name="Zaremba-Niedzwiedzka K."/>
            <person name="Martijn J."/>
            <person name="Lind A.E."/>
            <person name="van Eijk R."/>
            <person name="Schleper C."/>
            <person name="Guy L."/>
            <person name="Ettema T.J."/>
        </authorList>
    </citation>
    <scope>NUCLEOTIDE SEQUENCE</scope>
</reference>
<evidence type="ECO:0000313" key="2">
    <source>
        <dbReference type="EMBL" id="KKL63787.1"/>
    </source>
</evidence>
<feature type="domain" description="Cyclic nucleotide-binding" evidence="1">
    <location>
        <begin position="1"/>
        <end position="105"/>
    </location>
</feature>
<dbReference type="EMBL" id="LAZR01028047">
    <property type="protein sequence ID" value="KKL63787.1"/>
    <property type="molecule type" value="Genomic_DNA"/>
</dbReference>
<gene>
    <name evidence="2" type="ORF">LCGC14_2171620</name>
</gene>
<dbReference type="PROSITE" id="PS50042">
    <property type="entry name" value="CNMP_BINDING_3"/>
    <property type="match status" value="1"/>
</dbReference>
<sequence>MNPISNFINKIDHHNLWHEHLELSRKEYLKVKGSVDTNLYLVVNGSLRIFVLDGFEENIIRFGYKNNFIAALDSFITEKPSDLFIQAIKKSELKVIKKTTFMDFVESSVENTKIWQIMLGDLIFQQMERERDILTSSPVERYKRVLARSPQLFQEIPNKYIASYLRMAPESLSRIKKS</sequence>
<organism evidence="2">
    <name type="scientific">marine sediment metagenome</name>
    <dbReference type="NCBI Taxonomy" id="412755"/>
    <lineage>
        <taxon>unclassified sequences</taxon>
        <taxon>metagenomes</taxon>
        <taxon>ecological metagenomes</taxon>
    </lineage>
</organism>
<protein>
    <recommendedName>
        <fullName evidence="1">Cyclic nucleotide-binding domain-containing protein</fullName>
    </recommendedName>
</protein>
<name>A0A0F9GKX7_9ZZZZ</name>
<dbReference type="AlphaFoldDB" id="A0A0F9GKX7"/>
<accession>A0A0F9GKX7</accession>